<dbReference type="OrthoDB" id="4827574at2"/>
<dbReference type="EMBL" id="LVYD01000043">
    <property type="protein sequence ID" value="OQP63962.1"/>
    <property type="molecule type" value="Genomic_DNA"/>
</dbReference>
<dbReference type="Proteomes" id="UP000192796">
    <property type="component" value="Unassembled WGS sequence"/>
</dbReference>
<keyword evidence="3" id="KW-1185">Reference proteome</keyword>
<dbReference type="STRING" id="1703345.A3860_21300"/>
<dbReference type="AlphaFoldDB" id="A0A1V9G056"/>
<evidence type="ECO:0000313" key="2">
    <source>
        <dbReference type="EMBL" id="OQP63962.1"/>
    </source>
</evidence>
<feature type="domain" description="DUF4253" evidence="1">
    <location>
        <begin position="265"/>
        <end position="366"/>
    </location>
</feature>
<proteinExistence type="predicted"/>
<reference evidence="2 3" key="1">
    <citation type="submission" date="2016-03" db="EMBL/GenBank/DDBJ databases">
        <title>Niastella vici sp. nov., isolated from farmland soil.</title>
        <authorList>
            <person name="Chen L."/>
            <person name="Wang D."/>
            <person name="Yang S."/>
            <person name="Wang G."/>
        </authorList>
    </citation>
    <scope>NUCLEOTIDE SEQUENCE [LARGE SCALE GENOMIC DNA]</scope>
    <source>
        <strain evidence="2 3">DJ57</strain>
    </source>
</reference>
<comment type="caution">
    <text evidence="2">The sequence shown here is derived from an EMBL/GenBank/DDBJ whole genome shotgun (WGS) entry which is preliminary data.</text>
</comment>
<evidence type="ECO:0000259" key="1">
    <source>
        <dbReference type="Pfam" id="PF14062"/>
    </source>
</evidence>
<organism evidence="2 3">
    <name type="scientific">Niastella vici</name>
    <dbReference type="NCBI Taxonomy" id="1703345"/>
    <lineage>
        <taxon>Bacteria</taxon>
        <taxon>Pseudomonadati</taxon>
        <taxon>Bacteroidota</taxon>
        <taxon>Chitinophagia</taxon>
        <taxon>Chitinophagales</taxon>
        <taxon>Chitinophagaceae</taxon>
        <taxon>Niastella</taxon>
    </lineage>
</organism>
<dbReference type="RefSeq" id="WP_081147139.1">
    <property type="nucleotide sequence ID" value="NZ_LVYD01000043.1"/>
</dbReference>
<accession>A0A1V9G056</accession>
<dbReference type="InterPro" id="IPR025349">
    <property type="entry name" value="DUF4253"/>
</dbReference>
<gene>
    <name evidence="2" type="ORF">A3860_21300</name>
</gene>
<sequence length="366" mass="42172">MIESMDFEDPVLHLKNSGLPYFEHKYNGAFELLYQLLTMYLPGSVTEIQKTATSIHIIFPDQEITIPLNPQLDSTHDTYAMVEKLNMLFQEFEVAVRIYGIYYNDQAVYNYFICTSAEAAAVFSLFEANKEIRLTNTRAYFRVVFVLPQAENSRESIVYNTGVLPLGESAYNFLKASGFSLPLALVVFHNSDFGETIRVLRKYSDTNEEMDEYANGIIFKGSLTLVTNEAQALYQSHANGYYAFANAILEEYRNEAGGFVQDTFILKLDNQFEVLHYRHTHGMNYNVTTAHIVEKLKTWDQKYGLTIEGVDYDWVDFTLHRVPEDLDEFANELYAFCPDCIDQGVGSIDELKYVISSRKYVCLWWD</sequence>
<dbReference type="Pfam" id="PF14062">
    <property type="entry name" value="DUF4253"/>
    <property type="match status" value="1"/>
</dbReference>
<evidence type="ECO:0000313" key="3">
    <source>
        <dbReference type="Proteomes" id="UP000192796"/>
    </source>
</evidence>
<name>A0A1V9G056_9BACT</name>
<protein>
    <recommendedName>
        <fullName evidence="1">DUF4253 domain-containing protein</fullName>
    </recommendedName>
</protein>